<comment type="caution">
    <text evidence="2">The sequence shown here is derived from an EMBL/GenBank/DDBJ whole genome shotgun (WGS) entry which is preliminary data.</text>
</comment>
<dbReference type="AlphaFoldDB" id="A0A9P1IIW1"/>
<protein>
    <submittedName>
        <fullName evidence="2">Uncharacterized protein</fullName>
    </submittedName>
</protein>
<evidence type="ECO:0000313" key="3">
    <source>
        <dbReference type="Proteomes" id="UP001152747"/>
    </source>
</evidence>
<dbReference type="Proteomes" id="UP001152747">
    <property type="component" value="Unassembled WGS sequence"/>
</dbReference>
<sequence length="246" mass="29567">MAEKSGIVQKKKSGKCAKRRLKLSRKKRVKMEFSESKAWAQPFEAQFSSIEQRLRDSTYKILMGTKYYACAEENIKKELRSQICQHLLNWKLENRPILPENYDERLRELLNLYQKVSYKKSLTTKNVLKRLMRMSRKFWKTMEFRGLRPEGNLDEFERNFEFCRNQLENQAEIYEIQMREKDQRNLDFVYQGRPNSPENPEISSQNAYFQQNLYDPQMYSTPNTCQFFPSSTSQPTQKFASFPEFF</sequence>
<evidence type="ECO:0000313" key="2">
    <source>
        <dbReference type="EMBL" id="CAI5444027.1"/>
    </source>
</evidence>
<dbReference type="EMBL" id="CANHGI010000003">
    <property type="protein sequence ID" value="CAI5444027.1"/>
    <property type="molecule type" value="Genomic_DNA"/>
</dbReference>
<feature type="coiled-coil region" evidence="1">
    <location>
        <begin position="153"/>
        <end position="184"/>
    </location>
</feature>
<organism evidence="2 3">
    <name type="scientific">Caenorhabditis angaria</name>
    <dbReference type="NCBI Taxonomy" id="860376"/>
    <lineage>
        <taxon>Eukaryota</taxon>
        <taxon>Metazoa</taxon>
        <taxon>Ecdysozoa</taxon>
        <taxon>Nematoda</taxon>
        <taxon>Chromadorea</taxon>
        <taxon>Rhabditida</taxon>
        <taxon>Rhabditina</taxon>
        <taxon>Rhabditomorpha</taxon>
        <taxon>Rhabditoidea</taxon>
        <taxon>Rhabditidae</taxon>
        <taxon>Peloderinae</taxon>
        <taxon>Caenorhabditis</taxon>
    </lineage>
</organism>
<gene>
    <name evidence="2" type="ORF">CAMP_LOCUS6664</name>
</gene>
<accession>A0A9P1IIW1</accession>
<keyword evidence="1" id="KW-0175">Coiled coil</keyword>
<evidence type="ECO:0000256" key="1">
    <source>
        <dbReference type="SAM" id="Coils"/>
    </source>
</evidence>
<proteinExistence type="predicted"/>
<reference evidence="2" key="1">
    <citation type="submission" date="2022-11" db="EMBL/GenBank/DDBJ databases">
        <authorList>
            <person name="Kikuchi T."/>
        </authorList>
    </citation>
    <scope>NUCLEOTIDE SEQUENCE</scope>
    <source>
        <strain evidence="2">PS1010</strain>
    </source>
</reference>
<keyword evidence="3" id="KW-1185">Reference proteome</keyword>
<name>A0A9P1IIW1_9PELO</name>